<organism evidence="1 2">
    <name type="scientific">Taxus chinensis</name>
    <name type="common">Chinese yew</name>
    <name type="synonym">Taxus wallichiana var. chinensis</name>
    <dbReference type="NCBI Taxonomy" id="29808"/>
    <lineage>
        <taxon>Eukaryota</taxon>
        <taxon>Viridiplantae</taxon>
        <taxon>Streptophyta</taxon>
        <taxon>Embryophyta</taxon>
        <taxon>Tracheophyta</taxon>
        <taxon>Spermatophyta</taxon>
        <taxon>Pinopsida</taxon>
        <taxon>Pinidae</taxon>
        <taxon>Conifers II</taxon>
        <taxon>Cupressales</taxon>
        <taxon>Taxaceae</taxon>
        <taxon>Taxus</taxon>
    </lineage>
</organism>
<keyword evidence="2" id="KW-1185">Reference proteome</keyword>
<evidence type="ECO:0000313" key="2">
    <source>
        <dbReference type="Proteomes" id="UP000824469"/>
    </source>
</evidence>
<feature type="non-terminal residue" evidence="1">
    <location>
        <position position="1"/>
    </location>
</feature>
<evidence type="ECO:0000313" key="1">
    <source>
        <dbReference type="EMBL" id="KAH9290905.1"/>
    </source>
</evidence>
<dbReference type="Proteomes" id="UP000824469">
    <property type="component" value="Unassembled WGS sequence"/>
</dbReference>
<dbReference type="EMBL" id="JAHRHJ020003813">
    <property type="protein sequence ID" value="KAH9290905.1"/>
    <property type="molecule type" value="Genomic_DNA"/>
</dbReference>
<name>A0AA38F6K6_TAXCH</name>
<protein>
    <submittedName>
        <fullName evidence="1">Uncharacterized protein</fullName>
    </submittedName>
</protein>
<reference evidence="1 2" key="1">
    <citation type="journal article" date="2021" name="Nat. Plants">
        <title>The Taxus genome provides insights into paclitaxel biosynthesis.</title>
        <authorList>
            <person name="Xiong X."/>
            <person name="Gou J."/>
            <person name="Liao Q."/>
            <person name="Li Y."/>
            <person name="Zhou Q."/>
            <person name="Bi G."/>
            <person name="Li C."/>
            <person name="Du R."/>
            <person name="Wang X."/>
            <person name="Sun T."/>
            <person name="Guo L."/>
            <person name="Liang H."/>
            <person name="Lu P."/>
            <person name="Wu Y."/>
            <person name="Zhang Z."/>
            <person name="Ro D.K."/>
            <person name="Shang Y."/>
            <person name="Huang S."/>
            <person name="Yan J."/>
        </authorList>
    </citation>
    <scope>NUCLEOTIDE SEQUENCE [LARGE SCALE GENOMIC DNA]</scope>
    <source>
        <strain evidence="1">Ta-2019</strain>
    </source>
</reference>
<accession>A0AA38F6K6</accession>
<proteinExistence type="predicted"/>
<comment type="caution">
    <text evidence="1">The sequence shown here is derived from an EMBL/GenBank/DDBJ whole genome shotgun (WGS) entry which is preliminary data.</text>
</comment>
<sequence>LFAEPEEEGIVWKLVVVVAVEGNTFCKCGFLRVLRKNTRHVKPFSLKHLLYLSVSLKQPCSSSSERVLGLFDFAVIVEMKW</sequence>
<dbReference type="AlphaFoldDB" id="A0AA38F6K6"/>
<gene>
    <name evidence="1" type="ORF">KI387_035022</name>
</gene>
<feature type="non-terminal residue" evidence="1">
    <location>
        <position position="81"/>
    </location>
</feature>